<gene>
    <name evidence="2" type="ORF">POM88_011192</name>
</gene>
<evidence type="ECO:0000313" key="3">
    <source>
        <dbReference type="Proteomes" id="UP001237642"/>
    </source>
</evidence>
<dbReference type="PANTHER" id="PTHR34361">
    <property type="entry name" value="OS08G0157800 PROTEIN"/>
    <property type="match status" value="1"/>
</dbReference>
<dbReference type="EMBL" id="JAUIZM010000003">
    <property type="protein sequence ID" value="KAK1392136.1"/>
    <property type="molecule type" value="Genomic_DNA"/>
</dbReference>
<dbReference type="PANTHER" id="PTHR34361:SF2">
    <property type="entry name" value="OS08G0157800 PROTEIN"/>
    <property type="match status" value="1"/>
</dbReference>
<reference evidence="2" key="2">
    <citation type="submission" date="2023-05" db="EMBL/GenBank/DDBJ databases">
        <authorList>
            <person name="Schelkunov M.I."/>
        </authorList>
    </citation>
    <scope>NUCLEOTIDE SEQUENCE</scope>
    <source>
        <strain evidence="2">Hsosn_3</strain>
        <tissue evidence="2">Leaf</tissue>
    </source>
</reference>
<evidence type="ECO:0000256" key="1">
    <source>
        <dbReference type="SAM" id="MobiDB-lite"/>
    </source>
</evidence>
<feature type="compositionally biased region" description="Polar residues" evidence="1">
    <location>
        <begin position="1280"/>
        <end position="1290"/>
    </location>
</feature>
<sequence>MAKKNLKKKSKSITSIFQLGVPSLFSSSVKSMLHKDMMSFGYLGNGGFSSAASNLSPLAPPFTVDRSNPKFDSNPINNFSENAYGVPFSSSLQNWQYPHPSASAPEYYSNYESEIGSLHTTDYSYLGSEPINPPTVHWAPPNPNTTDPTNNPFSYSGAPKQYYPPYQVVDDSVSSVGLSEANYELLSSSGIVPVVGSSQVDYSQGLSSLEFAPPWGGYWNGLSEGNCGRRTDIDGSFHFEETDFPGPHVYRDYLKQEVPVEFSRCEENPTATQRKYADVYGNEKNAEFLARVQLDDSLCQNLRIGFQLFDSCTSDCTSVTKTSEMPVIRPPIFGTSFPIQDTVASKSIDIGDVTAVNRKDVSTYNQTIEKEPLLPPNSVVKEGFLDANHIGFHTSRNDQCIYSPASSSLAKLLSNNSFNHGIKVRGGQIPDINVPHGSTMSVDGTQAFKHTTNTTENSDNYNPAEDSPCWKGAPASIVSPFELLEAIPPQNRLKKLETHDLLDFEAVQKFPPSNEFVLDYSSQVCGPKLRKENLSTENTKTVLPMKNLNATFPAKELLAADDAKLKSDGVQQNRNVGDQYSSNVESPRKQYNLLEMSKSDSGSVQSQTKQLCPKEVNITPNMAGAEDAGTSTSDTLEDGCFPLHNVENVLYSPPSEEGDGQPPITDSSQKVNIQTLASALQNISKLLLLYSFDIEWELKEQESKILEHAMRNINLCLSKKIVQSTPKQETMSSNAEISHILKEGATQLRLNATDEVGNTVVDHLGSYSMHEKKRTFGVSDEKFEKNMDFVSPRGDADVTRHHNMVQNIKKVLDENFQLEEDISSETLLYKNLWLNAEAELCVAGFKSRFDKVKIQLEDCKTYDTKENSAVLKEIPSSNVSPDPCLDVASGSTPEANENQKQTTSVPCISSTRSDVNDDEASVMARLQILKFRGDNLNISNVEEKSLPNVVQPDDADVNDVDDSVMARFQILKCRGDNVNTNTVEEKSLPDVQPDNTDVNDVEDSVMAGFQILTCQGENMSTGNVEEKSLPDVQPERTKFGVSWQIVGSQTVNKSFDVAVGSRVHPHSDHGNAKNVGSSSYDPKHDTVKEEDSVMARLQILKFRGDNLNISNVEEKSLPDVVQPEGTDFGVPWQIVGSQTGTKSFDVAVGSRIHPHSDHCYAKNVGSTPYDSKHETVKEFSVYASDDPTKLQPHRNISMHNELASGSGWHKSTPSDWDDSTILQPRRNISMHNELASGAGWQKSTPSDWDDLTTIQPRRNISMHNELASDWDDSVPGWPKNSPSNRDNSGSGWLKNTPDWDDSGSGWHKNTPSEWDDLTTIQPRGNISMHSDASRSGWHKNTPSDWDDSTTIQPRGNINMHNELASGSGWYENTPLDWEHVLKDDYQWQK</sequence>
<protein>
    <submittedName>
        <fullName evidence="2">Uncharacterized protein</fullName>
    </submittedName>
</protein>
<accession>A0AAD8IV16</accession>
<feature type="region of interest" description="Disordered" evidence="1">
    <location>
        <begin position="881"/>
        <end position="913"/>
    </location>
</feature>
<evidence type="ECO:0000313" key="2">
    <source>
        <dbReference type="EMBL" id="KAK1392136.1"/>
    </source>
</evidence>
<feature type="compositionally biased region" description="Polar residues" evidence="1">
    <location>
        <begin position="1338"/>
        <end position="1354"/>
    </location>
</feature>
<proteinExistence type="predicted"/>
<keyword evidence="3" id="KW-1185">Reference proteome</keyword>
<name>A0AAD8IV16_9APIA</name>
<feature type="region of interest" description="Disordered" evidence="1">
    <location>
        <begin position="1062"/>
        <end position="1085"/>
    </location>
</feature>
<comment type="caution">
    <text evidence="2">The sequence shown here is derived from an EMBL/GenBank/DDBJ whole genome shotgun (WGS) entry which is preliminary data.</text>
</comment>
<feature type="compositionally biased region" description="Polar residues" evidence="1">
    <location>
        <begin position="1307"/>
        <end position="1330"/>
    </location>
</feature>
<dbReference type="Proteomes" id="UP001237642">
    <property type="component" value="Unassembled WGS sequence"/>
</dbReference>
<feature type="compositionally biased region" description="Polar residues" evidence="1">
    <location>
        <begin position="889"/>
        <end position="913"/>
    </location>
</feature>
<feature type="region of interest" description="Disordered" evidence="1">
    <location>
        <begin position="1267"/>
        <end position="1354"/>
    </location>
</feature>
<reference evidence="2" key="1">
    <citation type="submission" date="2023-02" db="EMBL/GenBank/DDBJ databases">
        <title>Genome of toxic invasive species Heracleum sosnowskyi carries increased number of genes despite the absence of recent whole-genome duplications.</title>
        <authorList>
            <person name="Schelkunov M."/>
            <person name="Shtratnikova V."/>
            <person name="Makarenko M."/>
            <person name="Klepikova A."/>
            <person name="Omelchenko D."/>
            <person name="Novikova G."/>
            <person name="Obukhova E."/>
            <person name="Bogdanov V."/>
            <person name="Penin A."/>
            <person name="Logacheva M."/>
        </authorList>
    </citation>
    <scope>NUCLEOTIDE SEQUENCE</scope>
    <source>
        <strain evidence="2">Hsosn_3</strain>
        <tissue evidence="2">Leaf</tissue>
    </source>
</reference>
<organism evidence="2 3">
    <name type="scientific">Heracleum sosnowskyi</name>
    <dbReference type="NCBI Taxonomy" id="360622"/>
    <lineage>
        <taxon>Eukaryota</taxon>
        <taxon>Viridiplantae</taxon>
        <taxon>Streptophyta</taxon>
        <taxon>Embryophyta</taxon>
        <taxon>Tracheophyta</taxon>
        <taxon>Spermatophyta</taxon>
        <taxon>Magnoliopsida</taxon>
        <taxon>eudicotyledons</taxon>
        <taxon>Gunneridae</taxon>
        <taxon>Pentapetalae</taxon>
        <taxon>asterids</taxon>
        <taxon>campanulids</taxon>
        <taxon>Apiales</taxon>
        <taxon>Apiaceae</taxon>
        <taxon>Apioideae</taxon>
        <taxon>apioid superclade</taxon>
        <taxon>Tordylieae</taxon>
        <taxon>Tordyliinae</taxon>
        <taxon>Heracleum</taxon>
    </lineage>
</organism>